<dbReference type="EMBL" id="JAMGBB010000001">
    <property type="protein sequence ID" value="MCL6739886.1"/>
    <property type="molecule type" value="Genomic_DNA"/>
</dbReference>
<dbReference type="PRINTS" id="PR01021">
    <property type="entry name" value="OMPADOMAIN"/>
</dbReference>
<feature type="signal peptide" evidence="5">
    <location>
        <begin position="1"/>
        <end position="19"/>
    </location>
</feature>
<comment type="subcellular location">
    <subcellularLocation>
        <location evidence="1">Cell outer membrane</location>
    </subcellularLocation>
</comment>
<keyword evidence="5" id="KW-0732">Signal</keyword>
<protein>
    <submittedName>
        <fullName evidence="7">OmpA family protein</fullName>
    </submittedName>
</protein>
<sequence length="132" mass="14210">MFKCVLAATLAIAWGGVAAAQQPAPLMLFFDWGKPDIRSDDLAVLDQAVATWRASPGSRLTLSGYTDRSGGAAHNLRASLERAKTVCRELEKRGVPSSAISMAGFGEERPLVPTEDGVREVQNRRVEIRVGS</sequence>
<organism evidence="7 8">
    <name type="scientific">Sphingomonas brevis</name>
    <dbReference type="NCBI Taxonomy" id="2908206"/>
    <lineage>
        <taxon>Bacteria</taxon>
        <taxon>Pseudomonadati</taxon>
        <taxon>Pseudomonadota</taxon>
        <taxon>Alphaproteobacteria</taxon>
        <taxon>Sphingomonadales</taxon>
        <taxon>Sphingomonadaceae</taxon>
        <taxon>Sphingomonas</taxon>
    </lineage>
</organism>
<feature type="domain" description="OmpA-like" evidence="6">
    <location>
        <begin position="17"/>
        <end position="132"/>
    </location>
</feature>
<dbReference type="Proteomes" id="UP001165383">
    <property type="component" value="Unassembled WGS sequence"/>
</dbReference>
<feature type="chain" id="PRO_5047018040" evidence="5">
    <location>
        <begin position="20"/>
        <end position="132"/>
    </location>
</feature>
<evidence type="ECO:0000256" key="2">
    <source>
        <dbReference type="ARBA" id="ARBA00023136"/>
    </source>
</evidence>
<dbReference type="PROSITE" id="PS51123">
    <property type="entry name" value="OMPA_2"/>
    <property type="match status" value="1"/>
</dbReference>
<keyword evidence="8" id="KW-1185">Reference proteome</keyword>
<dbReference type="CDD" id="cd07185">
    <property type="entry name" value="OmpA_C-like"/>
    <property type="match status" value="1"/>
</dbReference>
<evidence type="ECO:0000256" key="4">
    <source>
        <dbReference type="PROSITE-ProRule" id="PRU00473"/>
    </source>
</evidence>
<evidence type="ECO:0000256" key="1">
    <source>
        <dbReference type="ARBA" id="ARBA00004442"/>
    </source>
</evidence>
<evidence type="ECO:0000256" key="5">
    <source>
        <dbReference type="SAM" id="SignalP"/>
    </source>
</evidence>
<proteinExistence type="predicted"/>
<comment type="caution">
    <text evidence="7">The sequence shown here is derived from an EMBL/GenBank/DDBJ whole genome shotgun (WGS) entry which is preliminary data.</text>
</comment>
<keyword evidence="2 4" id="KW-0472">Membrane</keyword>
<evidence type="ECO:0000256" key="3">
    <source>
        <dbReference type="ARBA" id="ARBA00023237"/>
    </source>
</evidence>
<dbReference type="Gene3D" id="3.30.1330.60">
    <property type="entry name" value="OmpA-like domain"/>
    <property type="match status" value="1"/>
</dbReference>
<keyword evidence="3" id="KW-0998">Cell outer membrane</keyword>
<dbReference type="InterPro" id="IPR050330">
    <property type="entry name" value="Bact_OuterMem_StrucFunc"/>
</dbReference>
<evidence type="ECO:0000313" key="8">
    <source>
        <dbReference type="Proteomes" id="UP001165383"/>
    </source>
</evidence>
<gene>
    <name evidence="7" type="ORF">LZ518_01880</name>
</gene>
<dbReference type="PANTHER" id="PTHR30329">
    <property type="entry name" value="STATOR ELEMENT OF FLAGELLAR MOTOR COMPLEX"/>
    <property type="match status" value="1"/>
</dbReference>
<dbReference type="SUPFAM" id="SSF103088">
    <property type="entry name" value="OmpA-like"/>
    <property type="match status" value="1"/>
</dbReference>
<dbReference type="RefSeq" id="WP_249914352.1">
    <property type="nucleotide sequence ID" value="NZ_JAMGBB010000001.1"/>
</dbReference>
<dbReference type="Pfam" id="PF00691">
    <property type="entry name" value="OmpA"/>
    <property type="match status" value="1"/>
</dbReference>
<evidence type="ECO:0000313" key="7">
    <source>
        <dbReference type="EMBL" id="MCL6739886.1"/>
    </source>
</evidence>
<evidence type="ECO:0000259" key="6">
    <source>
        <dbReference type="PROSITE" id="PS51123"/>
    </source>
</evidence>
<dbReference type="InterPro" id="IPR006664">
    <property type="entry name" value="OMP_bac"/>
</dbReference>
<accession>A0ABT0S666</accession>
<dbReference type="InterPro" id="IPR006665">
    <property type="entry name" value="OmpA-like"/>
</dbReference>
<name>A0ABT0S666_9SPHN</name>
<reference evidence="7" key="1">
    <citation type="submission" date="2022-05" db="EMBL/GenBank/DDBJ databases">
        <authorList>
            <person name="Jo J.-H."/>
            <person name="Im W.-T."/>
        </authorList>
    </citation>
    <scope>NUCLEOTIDE SEQUENCE</scope>
    <source>
        <strain evidence="7">RB56-2</strain>
    </source>
</reference>
<dbReference type="PANTHER" id="PTHR30329:SF21">
    <property type="entry name" value="LIPOPROTEIN YIAD-RELATED"/>
    <property type="match status" value="1"/>
</dbReference>
<dbReference type="InterPro" id="IPR036737">
    <property type="entry name" value="OmpA-like_sf"/>
</dbReference>